<dbReference type="FunCoup" id="E4ZUD2">
    <property type="interactions" value="30"/>
</dbReference>
<dbReference type="Proteomes" id="UP000002668">
    <property type="component" value="Genome"/>
</dbReference>
<reference evidence="2" key="1">
    <citation type="journal article" date="2011" name="Nat. Commun.">
        <title>Effector diversification within compartments of the Leptosphaeria maculans genome affected by Repeat-Induced Point mutations.</title>
        <authorList>
            <person name="Rouxel T."/>
            <person name="Grandaubert J."/>
            <person name="Hane J.K."/>
            <person name="Hoede C."/>
            <person name="van de Wouw A.P."/>
            <person name="Couloux A."/>
            <person name="Dominguez V."/>
            <person name="Anthouard V."/>
            <person name="Bally P."/>
            <person name="Bourras S."/>
            <person name="Cozijnsen A.J."/>
            <person name="Ciuffetti L.M."/>
            <person name="Degrave A."/>
            <person name="Dilmaghani A."/>
            <person name="Duret L."/>
            <person name="Fudal I."/>
            <person name="Goodwin S.B."/>
            <person name="Gout L."/>
            <person name="Glaser N."/>
            <person name="Linglin J."/>
            <person name="Kema G.H.J."/>
            <person name="Lapalu N."/>
            <person name="Lawrence C.B."/>
            <person name="May K."/>
            <person name="Meyer M."/>
            <person name="Ollivier B."/>
            <person name="Poulain J."/>
            <person name="Schoch C.L."/>
            <person name="Simon A."/>
            <person name="Spatafora J.W."/>
            <person name="Stachowiak A."/>
            <person name="Turgeon B.G."/>
            <person name="Tyler B.M."/>
            <person name="Vincent D."/>
            <person name="Weissenbach J."/>
            <person name="Amselem J."/>
            <person name="Quesneville H."/>
            <person name="Oliver R.P."/>
            <person name="Wincker P."/>
            <person name="Balesdent M.-H."/>
            <person name="Howlett B.J."/>
        </authorList>
    </citation>
    <scope>NUCLEOTIDE SEQUENCE [LARGE SCALE GENOMIC DNA]</scope>
    <source>
        <strain evidence="2">JN3 / isolate v23.1.3 / race Av1-4-5-6-7-8</strain>
    </source>
</reference>
<name>E4ZUD2_LEPMJ</name>
<protein>
    <submittedName>
        <fullName evidence="1">Uncharacterized protein</fullName>
    </submittedName>
</protein>
<accession>E4ZUD2</accession>
<dbReference type="InParanoid" id="E4ZUD2"/>
<dbReference type="STRING" id="985895.E4ZUD2"/>
<dbReference type="InterPro" id="IPR032675">
    <property type="entry name" value="LRR_dom_sf"/>
</dbReference>
<gene>
    <name evidence="1" type="ORF">LEMA_P114260.1</name>
</gene>
<sequence length="417" mass="47614">MSPNSYLPDEILLEIVSHIERWNVRERQASLARFCAVNRQCYDVAIRPLYQSPYLSGRAYELFVRTICPSVLAHIKPTSLSSLVQTLDLSTIVHQGTKSTTARLLNRTKASLTTFIAPQASFAINCWASLSKCTHLRVLDLSLVSEQINFQSLNQTLRRLSDLRELCLPRCSSNYEEGSGTLNVRWPPRLERLALSGSVSGKFLWDILRQPEAFPPFFYSLGILHCPGLDHISIRQLTSSLAASLTTLELRNLPAIKQGRFNAVLDWCPRLQNLTIALDYIDTRFGHMPPSFSAHTHWHLARPLQHLTLLTSGKSGDPDRSFTADDLYTLIDERFLGRLRWLHIARSTEWEAENEGAEVAALEHLLCAELDRENWELRRWHYEGLAGVPEGMGYEQWIEETGMGRRMRPHLKILTNR</sequence>
<dbReference type="VEuPathDB" id="FungiDB:LEMA_P114260.1"/>
<evidence type="ECO:0000313" key="1">
    <source>
        <dbReference type="EMBL" id="CBX95011.1"/>
    </source>
</evidence>
<dbReference type="OrthoDB" id="2125396at2759"/>
<evidence type="ECO:0000313" key="2">
    <source>
        <dbReference type="Proteomes" id="UP000002668"/>
    </source>
</evidence>
<dbReference type="HOGENOM" id="CLU_042679_1_1_1"/>
<organism evidence="2">
    <name type="scientific">Leptosphaeria maculans (strain JN3 / isolate v23.1.3 / race Av1-4-5-6-7-8)</name>
    <name type="common">Blackleg fungus</name>
    <name type="synonym">Phoma lingam</name>
    <dbReference type="NCBI Taxonomy" id="985895"/>
    <lineage>
        <taxon>Eukaryota</taxon>
        <taxon>Fungi</taxon>
        <taxon>Dikarya</taxon>
        <taxon>Ascomycota</taxon>
        <taxon>Pezizomycotina</taxon>
        <taxon>Dothideomycetes</taxon>
        <taxon>Pleosporomycetidae</taxon>
        <taxon>Pleosporales</taxon>
        <taxon>Pleosporineae</taxon>
        <taxon>Leptosphaeriaceae</taxon>
        <taxon>Plenodomus</taxon>
        <taxon>Plenodomus lingam/Leptosphaeria maculans species complex</taxon>
    </lineage>
</organism>
<dbReference type="EMBL" id="FP929126">
    <property type="protein sequence ID" value="CBX95011.1"/>
    <property type="molecule type" value="Genomic_DNA"/>
</dbReference>
<keyword evidence="2" id="KW-1185">Reference proteome</keyword>
<dbReference type="Gene3D" id="3.80.10.10">
    <property type="entry name" value="Ribonuclease Inhibitor"/>
    <property type="match status" value="1"/>
</dbReference>
<proteinExistence type="predicted"/>
<dbReference type="SUPFAM" id="SSF52047">
    <property type="entry name" value="RNI-like"/>
    <property type="match status" value="1"/>
</dbReference>
<dbReference type="AlphaFoldDB" id="E4ZUD2"/>
<dbReference type="GeneID" id="13288057"/>
<dbReference type="eggNOG" id="ENOG502QSAP">
    <property type="taxonomic scope" value="Eukaryota"/>
</dbReference>
<dbReference type="OMA" id="AINCWAS"/>